<dbReference type="AlphaFoldDB" id="A0A645JH03"/>
<sequence>MPRLVNALNGHLSVKENLQVVACIPVKMYDTLIRVNGRAKIAVPKILIHRFGRYGPRQRRLAYAFRSFIHNFASNVLPR</sequence>
<comment type="caution">
    <text evidence="1">The sequence shown here is derived from an EMBL/GenBank/DDBJ whole genome shotgun (WGS) entry which is preliminary data.</text>
</comment>
<name>A0A645JH03_9ZZZZ</name>
<accession>A0A645JH03</accession>
<reference evidence="1" key="1">
    <citation type="submission" date="2019-08" db="EMBL/GenBank/DDBJ databases">
        <authorList>
            <person name="Kucharzyk K."/>
            <person name="Murdoch R.W."/>
            <person name="Higgins S."/>
            <person name="Loffler F."/>
        </authorList>
    </citation>
    <scope>NUCLEOTIDE SEQUENCE</scope>
</reference>
<dbReference type="EMBL" id="VSSQ01139326">
    <property type="protein sequence ID" value="MPN61969.1"/>
    <property type="molecule type" value="Genomic_DNA"/>
</dbReference>
<organism evidence="1">
    <name type="scientific">bioreactor metagenome</name>
    <dbReference type="NCBI Taxonomy" id="1076179"/>
    <lineage>
        <taxon>unclassified sequences</taxon>
        <taxon>metagenomes</taxon>
        <taxon>ecological metagenomes</taxon>
    </lineage>
</organism>
<proteinExistence type="predicted"/>
<protein>
    <submittedName>
        <fullName evidence="1">Uncharacterized protein</fullName>
    </submittedName>
</protein>
<gene>
    <name evidence="1" type="ORF">SDC9_209715</name>
</gene>
<evidence type="ECO:0000313" key="1">
    <source>
        <dbReference type="EMBL" id="MPN61969.1"/>
    </source>
</evidence>